<feature type="domain" description="ABC transporter" evidence="4">
    <location>
        <begin position="10"/>
        <end position="236"/>
    </location>
</feature>
<dbReference type="InterPro" id="IPR015854">
    <property type="entry name" value="ABC_transpr_LolD-like"/>
</dbReference>
<dbReference type="SMART" id="SM00382">
    <property type="entry name" value="AAA"/>
    <property type="match status" value="1"/>
</dbReference>
<dbReference type="PROSITE" id="PS50893">
    <property type="entry name" value="ABC_TRANSPORTER_2"/>
    <property type="match status" value="1"/>
</dbReference>
<comment type="caution">
    <text evidence="5">The sequence shown here is derived from an EMBL/GenBank/DDBJ whole genome shotgun (WGS) entry which is preliminary data.</text>
</comment>
<evidence type="ECO:0000313" key="5">
    <source>
        <dbReference type="EMBL" id="MCG4617589.1"/>
    </source>
</evidence>
<dbReference type="PANTHER" id="PTHR24220">
    <property type="entry name" value="IMPORT ATP-BINDING PROTEIN"/>
    <property type="match status" value="1"/>
</dbReference>
<sequence>MNQDKEKEVLSTDNITKSFGNVHALAGVSLNIHEGESVAIMGPSGSGKSTLLHCLSGVLVPESGKVLFQGEDIAAQKDVKRSRLRLSQFGFVFQDGQLIPELPARENVALPLILTGTLLPKALKRADQLLAELGLSELKKRRPGDMSGGQAQRVAIARALIGNPKVVFADEPSGALDQATGYEMMETLTRETQRCGAALVLVTHDINVAKWCSRLIEIRDGKIHSDCALAPQFRRA</sequence>
<evidence type="ECO:0000256" key="3">
    <source>
        <dbReference type="ARBA" id="ARBA00022840"/>
    </source>
</evidence>
<dbReference type="GO" id="GO:0005524">
    <property type="term" value="F:ATP binding"/>
    <property type="evidence" value="ECO:0007669"/>
    <property type="project" value="UniProtKB-KW"/>
</dbReference>
<dbReference type="GO" id="GO:0005886">
    <property type="term" value="C:plasma membrane"/>
    <property type="evidence" value="ECO:0007669"/>
    <property type="project" value="TreeGrafter"/>
</dbReference>
<dbReference type="InterPro" id="IPR027417">
    <property type="entry name" value="P-loop_NTPase"/>
</dbReference>
<evidence type="ECO:0000313" key="6">
    <source>
        <dbReference type="Proteomes" id="UP001200537"/>
    </source>
</evidence>
<dbReference type="Gene3D" id="3.40.50.300">
    <property type="entry name" value="P-loop containing nucleotide triphosphate hydrolases"/>
    <property type="match status" value="1"/>
</dbReference>
<dbReference type="PANTHER" id="PTHR24220:SF685">
    <property type="entry name" value="ABC TRANSPORTER RELATED"/>
    <property type="match status" value="1"/>
</dbReference>
<evidence type="ECO:0000259" key="4">
    <source>
        <dbReference type="PROSITE" id="PS50893"/>
    </source>
</evidence>
<protein>
    <submittedName>
        <fullName evidence="5">ABC transporter ATP-binding protein</fullName>
    </submittedName>
</protein>
<dbReference type="InterPro" id="IPR003593">
    <property type="entry name" value="AAA+_ATPase"/>
</dbReference>
<dbReference type="RefSeq" id="WP_024058310.1">
    <property type="nucleotide sequence ID" value="NZ_JAHAIN010000083.1"/>
</dbReference>
<dbReference type="InterPro" id="IPR017911">
    <property type="entry name" value="MacB-like_ATP-bd"/>
</dbReference>
<evidence type="ECO:0000256" key="2">
    <source>
        <dbReference type="ARBA" id="ARBA00022741"/>
    </source>
</evidence>
<dbReference type="GO" id="GO:0022857">
    <property type="term" value="F:transmembrane transporter activity"/>
    <property type="evidence" value="ECO:0007669"/>
    <property type="project" value="TreeGrafter"/>
</dbReference>
<keyword evidence="2" id="KW-0547">Nucleotide-binding</keyword>
<proteinExistence type="predicted"/>
<accession>A0AAJ1EX38</accession>
<organism evidence="5 6">
    <name type="scientific">Varibaculum cambriense</name>
    <dbReference type="NCBI Taxonomy" id="184870"/>
    <lineage>
        <taxon>Bacteria</taxon>
        <taxon>Bacillati</taxon>
        <taxon>Actinomycetota</taxon>
        <taxon>Actinomycetes</taxon>
        <taxon>Actinomycetales</taxon>
        <taxon>Actinomycetaceae</taxon>
        <taxon>Varibaculum</taxon>
    </lineage>
</organism>
<dbReference type="SUPFAM" id="SSF52540">
    <property type="entry name" value="P-loop containing nucleoside triphosphate hydrolases"/>
    <property type="match status" value="1"/>
</dbReference>
<dbReference type="Pfam" id="PF00005">
    <property type="entry name" value="ABC_tran"/>
    <property type="match status" value="1"/>
</dbReference>
<dbReference type="FunFam" id="3.40.50.300:FF:000032">
    <property type="entry name" value="Export ABC transporter ATP-binding protein"/>
    <property type="match status" value="1"/>
</dbReference>
<reference evidence="5" key="1">
    <citation type="submission" date="2022-01" db="EMBL/GenBank/DDBJ databases">
        <title>Collection of gut derived symbiotic bacterial strains cultured from healthy donors.</title>
        <authorList>
            <person name="Lin H."/>
            <person name="Kohout C."/>
            <person name="Waligurski E."/>
            <person name="Pamer E.G."/>
        </authorList>
    </citation>
    <scope>NUCLEOTIDE SEQUENCE</scope>
    <source>
        <strain evidence="5">DFI.7.46</strain>
    </source>
</reference>
<dbReference type="CDD" id="cd03255">
    <property type="entry name" value="ABC_MJ0796_LolCDE_FtsE"/>
    <property type="match status" value="1"/>
</dbReference>
<keyword evidence="1" id="KW-0813">Transport</keyword>
<gene>
    <name evidence="5" type="ORF">L0M99_03630</name>
</gene>
<dbReference type="GO" id="GO:0098796">
    <property type="term" value="C:membrane protein complex"/>
    <property type="evidence" value="ECO:0007669"/>
    <property type="project" value="UniProtKB-ARBA"/>
</dbReference>
<name>A0AAJ1EX38_9ACTO</name>
<dbReference type="InterPro" id="IPR017871">
    <property type="entry name" value="ABC_transporter-like_CS"/>
</dbReference>
<dbReference type="Proteomes" id="UP001200537">
    <property type="component" value="Unassembled WGS sequence"/>
</dbReference>
<dbReference type="EMBL" id="JAKNHJ010000005">
    <property type="protein sequence ID" value="MCG4617589.1"/>
    <property type="molecule type" value="Genomic_DNA"/>
</dbReference>
<keyword evidence="3 5" id="KW-0067">ATP-binding</keyword>
<evidence type="ECO:0000256" key="1">
    <source>
        <dbReference type="ARBA" id="ARBA00022448"/>
    </source>
</evidence>
<dbReference type="PROSITE" id="PS00211">
    <property type="entry name" value="ABC_TRANSPORTER_1"/>
    <property type="match status" value="1"/>
</dbReference>
<dbReference type="AlphaFoldDB" id="A0AAJ1EX38"/>
<dbReference type="InterPro" id="IPR003439">
    <property type="entry name" value="ABC_transporter-like_ATP-bd"/>
</dbReference>
<dbReference type="GO" id="GO:0016887">
    <property type="term" value="F:ATP hydrolysis activity"/>
    <property type="evidence" value="ECO:0007669"/>
    <property type="project" value="InterPro"/>
</dbReference>